<feature type="binding site" evidence="13">
    <location>
        <position position="282"/>
    </location>
    <ligand>
        <name>NADPH</name>
        <dbReference type="ChEBI" id="CHEBI:57783"/>
    </ligand>
</feature>
<feature type="binding site" evidence="13">
    <location>
        <position position="245"/>
    </location>
    <ligand>
        <name>sn-glycerol 3-phosphate</name>
        <dbReference type="ChEBI" id="CHEBI:57597"/>
    </ligand>
</feature>
<dbReference type="GO" id="GO:0006650">
    <property type="term" value="P:glycerophospholipid metabolic process"/>
    <property type="evidence" value="ECO:0007669"/>
    <property type="project" value="UniProtKB-UniRule"/>
</dbReference>
<evidence type="ECO:0000256" key="15">
    <source>
        <dbReference type="PIRSR" id="PIRSR000114-2"/>
    </source>
</evidence>
<dbReference type="FunFam" id="3.40.50.720:FF:000019">
    <property type="entry name" value="Glycerol-3-phosphate dehydrogenase [NAD(P)+]"/>
    <property type="match status" value="1"/>
</dbReference>
<feature type="binding site" evidence="13">
    <location>
        <position position="11"/>
    </location>
    <ligand>
        <name>NADPH</name>
        <dbReference type="ChEBI" id="CHEBI:57783"/>
    </ligand>
</feature>
<evidence type="ECO:0000256" key="3">
    <source>
        <dbReference type="ARBA" id="ARBA00022857"/>
    </source>
</evidence>
<feature type="binding site" evidence="13">
    <location>
        <position position="139"/>
    </location>
    <ligand>
        <name>sn-glycerol 3-phosphate</name>
        <dbReference type="ChEBI" id="CHEBI:57597"/>
    </ligand>
</feature>
<comment type="pathway">
    <text evidence="13">Membrane lipid metabolism; glycerophospholipid metabolism.</text>
</comment>
<dbReference type="GO" id="GO:0046167">
    <property type="term" value="P:glycerol-3-phosphate biosynthetic process"/>
    <property type="evidence" value="ECO:0007669"/>
    <property type="project" value="UniProtKB-UniRule"/>
</dbReference>
<dbReference type="GO" id="GO:0005975">
    <property type="term" value="P:carbohydrate metabolic process"/>
    <property type="evidence" value="ECO:0007669"/>
    <property type="project" value="InterPro"/>
</dbReference>
<dbReference type="Gene3D" id="3.40.50.720">
    <property type="entry name" value="NAD(P)-binding Rossmann-like Domain"/>
    <property type="match status" value="1"/>
</dbReference>
<dbReference type="NCBIfam" id="NF000940">
    <property type="entry name" value="PRK00094.1-2"/>
    <property type="match status" value="1"/>
</dbReference>
<keyword evidence="5 13" id="KW-0520">NAD</keyword>
<dbReference type="Gene3D" id="1.10.1040.10">
    <property type="entry name" value="N-(1-d-carboxylethyl)-l-norvaline Dehydrogenase, domain 2"/>
    <property type="match status" value="1"/>
</dbReference>
<proteinExistence type="inferred from homology"/>
<dbReference type="PIRSF" id="PIRSF000114">
    <property type="entry name" value="Glycerol-3-P_dh"/>
    <property type="match status" value="1"/>
</dbReference>
<feature type="binding site" evidence="13">
    <location>
        <position position="35"/>
    </location>
    <ligand>
        <name>NADPH</name>
        <dbReference type="ChEBI" id="CHEBI:57783"/>
    </ligand>
</feature>
<feature type="domain" description="Glycerol-3-phosphate dehydrogenase NAD-dependent N-terminal" evidence="18">
    <location>
        <begin position="3"/>
        <end position="161"/>
    </location>
</feature>
<feature type="binding site" evidence="13">
    <location>
        <position position="257"/>
    </location>
    <ligand>
        <name>sn-glycerol 3-phosphate</name>
        <dbReference type="ChEBI" id="CHEBI:57597"/>
    </ligand>
</feature>
<feature type="binding site" evidence="15">
    <location>
        <position position="108"/>
    </location>
    <ligand>
        <name>substrate</name>
    </ligand>
</feature>
<evidence type="ECO:0000256" key="5">
    <source>
        <dbReference type="ARBA" id="ARBA00023027"/>
    </source>
</evidence>
<dbReference type="GO" id="GO:0051287">
    <property type="term" value="F:NAD binding"/>
    <property type="evidence" value="ECO:0007669"/>
    <property type="project" value="InterPro"/>
</dbReference>
<dbReference type="GO" id="GO:0008654">
    <property type="term" value="P:phospholipid biosynthetic process"/>
    <property type="evidence" value="ECO:0007669"/>
    <property type="project" value="UniProtKB-KW"/>
</dbReference>
<dbReference type="OrthoDB" id="9812273at2"/>
<dbReference type="InterPro" id="IPR013328">
    <property type="entry name" value="6PGD_dom2"/>
</dbReference>
<dbReference type="HAMAP" id="MF_00394">
    <property type="entry name" value="NAD_Glyc3P_dehydrog"/>
    <property type="match status" value="1"/>
</dbReference>
<feature type="binding site" evidence="13">
    <location>
        <position position="192"/>
    </location>
    <ligand>
        <name>sn-glycerol 3-phosphate</name>
        <dbReference type="ChEBI" id="CHEBI:57597"/>
    </ligand>
</feature>
<feature type="domain" description="Glycerol-3-phosphate dehydrogenase NAD-dependent C-terminal" evidence="19">
    <location>
        <begin position="181"/>
        <end position="321"/>
    </location>
</feature>
<dbReference type="KEGG" id="nlc:EBAPG3_012340"/>
<dbReference type="FunFam" id="1.10.1040.10:FF:000001">
    <property type="entry name" value="Glycerol-3-phosphate dehydrogenase [NAD(P)+]"/>
    <property type="match status" value="1"/>
</dbReference>
<dbReference type="InterPro" id="IPR011128">
    <property type="entry name" value="G3P_DH_NAD-dep_N"/>
</dbReference>
<dbReference type="SUPFAM" id="SSF48179">
    <property type="entry name" value="6-phosphogluconate dehydrogenase C-terminal domain-like"/>
    <property type="match status" value="1"/>
</dbReference>
<comment type="caution">
    <text evidence="13">Lacks conserved residue(s) required for the propagation of feature annotation.</text>
</comment>
<feature type="binding site" evidence="13">
    <location>
        <position position="108"/>
    </location>
    <ligand>
        <name>NADPH</name>
        <dbReference type="ChEBI" id="CHEBI:57783"/>
    </ligand>
</feature>
<dbReference type="Proteomes" id="UP000012179">
    <property type="component" value="Chromosome"/>
</dbReference>
<dbReference type="PANTHER" id="PTHR11728">
    <property type="entry name" value="GLYCEROL-3-PHOSPHATE DEHYDROGENASE"/>
    <property type="match status" value="1"/>
</dbReference>
<dbReference type="RefSeq" id="WP_004179186.1">
    <property type="nucleotide sequence ID" value="NZ_CP021106.3"/>
</dbReference>
<keyword evidence="7 13" id="KW-0594">Phospholipid biosynthesis</keyword>
<comment type="catalytic activity">
    <reaction evidence="13">
        <text>sn-glycerol 3-phosphate + NAD(+) = dihydroxyacetone phosphate + NADH + H(+)</text>
        <dbReference type="Rhea" id="RHEA:11092"/>
        <dbReference type="ChEBI" id="CHEBI:15378"/>
        <dbReference type="ChEBI" id="CHEBI:57540"/>
        <dbReference type="ChEBI" id="CHEBI:57597"/>
        <dbReference type="ChEBI" id="CHEBI:57642"/>
        <dbReference type="ChEBI" id="CHEBI:57945"/>
        <dbReference type="EC" id="1.1.1.94"/>
    </reaction>
</comment>
<evidence type="ECO:0000256" key="2">
    <source>
        <dbReference type="ARBA" id="ARBA00022516"/>
    </source>
</evidence>
<feature type="active site" description="Proton acceptor" evidence="13 14">
    <location>
        <position position="192"/>
    </location>
</feature>
<evidence type="ECO:0000256" key="7">
    <source>
        <dbReference type="ARBA" id="ARBA00023209"/>
    </source>
</evidence>
<keyword evidence="4 13" id="KW-0560">Oxidoreductase</keyword>
<dbReference type="EMBL" id="CP021106">
    <property type="protein sequence ID" value="ARO88495.1"/>
    <property type="molecule type" value="Genomic_DNA"/>
</dbReference>
<keyword evidence="13" id="KW-0547">Nucleotide-binding</keyword>
<evidence type="ECO:0000256" key="17">
    <source>
        <dbReference type="RuleBase" id="RU000437"/>
    </source>
</evidence>
<evidence type="ECO:0000256" key="11">
    <source>
        <dbReference type="ARBA" id="ARBA00069372"/>
    </source>
</evidence>
<feature type="binding site" evidence="13">
    <location>
        <position position="141"/>
    </location>
    <ligand>
        <name>NADPH</name>
        <dbReference type="ChEBI" id="CHEBI:57783"/>
    </ligand>
</feature>
<dbReference type="InterPro" id="IPR006168">
    <property type="entry name" value="G3P_DH_NAD-dep"/>
</dbReference>
<evidence type="ECO:0000313" key="21">
    <source>
        <dbReference type="Proteomes" id="UP000012179"/>
    </source>
</evidence>
<feature type="binding site" evidence="13">
    <location>
        <position position="108"/>
    </location>
    <ligand>
        <name>sn-glycerol 3-phosphate</name>
        <dbReference type="ChEBI" id="CHEBI:57597"/>
    </ligand>
</feature>
<evidence type="ECO:0000256" key="16">
    <source>
        <dbReference type="PIRSR" id="PIRSR000114-3"/>
    </source>
</evidence>
<dbReference type="InterPro" id="IPR036291">
    <property type="entry name" value="NAD(P)-bd_dom_sf"/>
</dbReference>
<organism evidence="20 21">
    <name type="scientific">Nitrosospira lacus</name>
    <dbReference type="NCBI Taxonomy" id="1288494"/>
    <lineage>
        <taxon>Bacteria</taxon>
        <taxon>Pseudomonadati</taxon>
        <taxon>Pseudomonadota</taxon>
        <taxon>Betaproteobacteria</taxon>
        <taxon>Nitrosomonadales</taxon>
        <taxon>Nitrosomonadaceae</taxon>
        <taxon>Nitrosospira</taxon>
    </lineage>
</organism>
<feature type="binding site" evidence="15">
    <location>
        <begin position="256"/>
        <end position="257"/>
    </location>
    <ligand>
        <name>substrate</name>
    </ligand>
</feature>
<dbReference type="EC" id="1.1.1.94" evidence="10 13"/>
<sequence length="334" mass="35005">MRIAVLGAGAWGTALAISLGANNRASSHQVTLWTRDPAHLAELVSERSNQRYFPGFPLPDSLRLTSVLDVAVEGADLALIVVPVAGLRETLRGIVACGKVVPVVWGCKGFEAQSATLPHQVAQEEYDGVAPCGVLSGPSFAQEVAQGLPTALTLASHDEEFSRSIAAQLHTARLRIYSSTDVAGVETGGAVKNVISIAAGISDGMGFGHNARAALITRGLAEITRLGLKLGGCLETFMGLTGAGDLILTCTGDLSRNRRVGLLLAAGRPLPDILRELGHTAEGVHTAREVLRLSRALKIEMPITQAVCSILHDGVPARLAVEALLNREPKAETS</sequence>
<keyword evidence="3 13" id="KW-0521">NADP</keyword>
<comment type="similarity">
    <text evidence="1 13 17">Belongs to the NAD-dependent glycerol-3-phosphate dehydrogenase family.</text>
</comment>
<comment type="function">
    <text evidence="13">Catalyzes the reduction of the glycolytic intermediate dihydroxyacetone phosphate (DHAP) to sn-glycerol 3-phosphate (G3P), the key precursor for phospholipid synthesis.</text>
</comment>
<gene>
    <name evidence="13" type="primary">gpsA</name>
    <name evidence="20" type="ORF">EBAPG3_012340</name>
</gene>
<dbReference type="GO" id="GO:0005829">
    <property type="term" value="C:cytosol"/>
    <property type="evidence" value="ECO:0007669"/>
    <property type="project" value="TreeGrafter"/>
</dbReference>
<dbReference type="InterPro" id="IPR006109">
    <property type="entry name" value="G3P_DH_NAD-dep_C"/>
</dbReference>
<feature type="binding site" evidence="13">
    <location>
        <position position="255"/>
    </location>
    <ligand>
        <name>sn-glycerol 3-phosphate</name>
        <dbReference type="ChEBI" id="CHEBI:57597"/>
    </ligand>
</feature>
<feature type="binding site" evidence="16">
    <location>
        <position position="256"/>
    </location>
    <ligand>
        <name>NAD(+)</name>
        <dbReference type="ChEBI" id="CHEBI:57540"/>
    </ligand>
</feature>
<evidence type="ECO:0000313" key="20">
    <source>
        <dbReference type="EMBL" id="ARO88495.1"/>
    </source>
</evidence>
<dbReference type="Pfam" id="PF07479">
    <property type="entry name" value="NAD_Gly3P_dh_C"/>
    <property type="match status" value="1"/>
</dbReference>
<evidence type="ECO:0000256" key="6">
    <source>
        <dbReference type="ARBA" id="ARBA00023098"/>
    </source>
</evidence>
<keyword evidence="2 13" id="KW-0444">Lipid biosynthesis</keyword>
<evidence type="ECO:0000259" key="18">
    <source>
        <dbReference type="Pfam" id="PF01210"/>
    </source>
</evidence>
<comment type="catalytic activity">
    <reaction evidence="9">
        <text>sn-glycerol 3-phosphate + NADP(+) = dihydroxyacetone phosphate + NADPH + H(+)</text>
        <dbReference type="Rhea" id="RHEA:11096"/>
        <dbReference type="ChEBI" id="CHEBI:15378"/>
        <dbReference type="ChEBI" id="CHEBI:57597"/>
        <dbReference type="ChEBI" id="CHEBI:57642"/>
        <dbReference type="ChEBI" id="CHEBI:57783"/>
        <dbReference type="ChEBI" id="CHEBI:58349"/>
        <dbReference type="EC" id="1.1.1.94"/>
    </reaction>
    <physiologicalReaction direction="right-to-left" evidence="9">
        <dbReference type="Rhea" id="RHEA:11098"/>
    </physiologicalReaction>
</comment>
<keyword evidence="21" id="KW-1185">Reference proteome</keyword>
<dbReference type="Pfam" id="PF01210">
    <property type="entry name" value="NAD_Gly3P_dh_N"/>
    <property type="match status" value="1"/>
</dbReference>
<dbReference type="PRINTS" id="PR00077">
    <property type="entry name" value="GPDHDRGNASE"/>
</dbReference>
<evidence type="ECO:0000256" key="9">
    <source>
        <dbReference type="ARBA" id="ARBA00052716"/>
    </source>
</evidence>
<dbReference type="GO" id="GO:0141153">
    <property type="term" value="F:glycerol-3-phosphate dehydrogenase (NADP+) activity"/>
    <property type="evidence" value="ECO:0007669"/>
    <property type="project" value="RHEA"/>
</dbReference>
<comment type="subcellular location">
    <subcellularLocation>
        <location evidence="13">Cytoplasm</location>
    </subcellularLocation>
</comment>
<keyword evidence="6 13" id="KW-0443">Lipid metabolism</keyword>
<dbReference type="GO" id="GO:0046168">
    <property type="term" value="P:glycerol-3-phosphate catabolic process"/>
    <property type="evidence" value="ECO:0007669"/>
    <property type="project" value="InterPro"/>
</dbReference>
<dbReference type="InterPro" id="IPR008927">
    <property type="entry name" value="6-PGluconate_DH-like_C_sf"/>
</dbReference>
<evidence type="ECO:0000256" key="12">
    <source>
        <dbReference type="ARBA" id="ARBA00080511"/>
    </source>
</evidence>
<accession>A0A1W6SRV3</accession>
<evidence type="ECO:0000256" key="4">
    <source>
        <dbReference type="ARBA" id="ARBA00023002"/>
    </source>
</evidence>
<dbReference type="SUPFAM" id="SSF51735">
    <property type="entry name" value="NAD(P)-binding Rossmann-fold domains"/>
    <property type="match status" value="1"/>
</dbReference>
<dbReference type="eggNOG" id="COG0240">
    <property type="taxonomic scope" value="Bacteria"/>
</dbReference>
<evidence type="ECO:0000256" key="8">
    <source>
        <dbReference type="ARBA" id="ARBA00023264"/>
    </source>
</evidence>
<dbReference type="GO" id="GO:0141152">
    <property type="term" value="F:glycerol-3-phosphate dehydrogenase (NAD+) activity"/>
    <property type="evidence" value="ECO:0007669"/>
    <property type="project" value="RHEA"/>
</dbReference>
<feature type="binding site" evidence="16">
    <location>
        <position position="141"/>
    </location>
    <ligand>
        <name>NAD(+)</name>
        <dbReference type="ChEBI" id="CHEBI:57540"/>
    </ligand>
</feature>
<dbReference type="AlphaFoldDB" id="A0A1W6SRV3"/>
<evidence type="ECO:0000256" key="14">
    <source>
        <dbReference type="PIRSR" id="PIRSR000114-1"/>
    </source>
</evidence>
<dbReference type="NCBIfam" id="NF000942">
    <property type="entry name" value="PRK00094.1-4"/>
    <property type="match status" value="1"/>
</dbReference>
<evidence type="ECO:0000256" key="1">
    <source>
        <dbReference type="ARBA" id="ARBA00011009"/>
    </source>
</evidence>
<feature type="binding site" evidence="16">
    <location>
        <begin position="7"/>
        <end position="12"/>
    </location>
    <ligand>
        <name>NAD(+)</name>
        <dbReference type="ChEBI" id="CHEBI:57540"/>
    </ligand>
</feature>
<protein>
    <recommendedName>
        <fullName evidence="11 13">Glycerol-3-phosphate dehydrogenase [NAD(P)+]</fullName>
        <ecNumber evidence="10 13">1.1.1.94</ecNumber>
    </recommendedName>
    <alternativeName>
        <fullName evidence="13">NAD(P)(+)-dependent glycerol-3-phosphate dehydrogenase</fullName>
    </alternativeName>
    <alternativeName>
        <fullName evidence="12 13">NAD(P)H-dependent dihydroxyacetone-phosphate reductase</fullName>
    </alternativeName>
</protein>
<keyword evidence="13" id="KW-0963">Cytoplasm</keyword>
<evidence type="ECO:0000256" key="10">
    <source>
        <dbReference type="ARBA" id="ARBA00066687"/>
    </source>
</evidence>
<keyword evidence="8 13" id="KW-1208">Phospholipid metabolism</keyword>
<evidence type="ECO:0000256" key="13">
    <source>
        <dbReference type="HAMAP-Rule" id="MF_00394"/>
    </source>
</evidence>
<evidence type="ECO:0000259" key="19">
    <source>
        <dbReference type="Pfam" id="PF07479"/>
    </source>
</evidence>
<name>A0A1W6SRV3_9PROT</name>
<feature type="binding site" evidence="13">
    <location>
        <position position="256"/>
    </location>
    <ligand>
        <name>sn-glycerol 3-phosphate</name>
        <dbReference type="ChEBI" id="CHEBI:57597"/>
    </ligand>
</feature>
<feature type="binding site" evidence="13">
    <location>
        <position position="52"/>
    </location>
    <ligand>
        <name>NADPH</name>
        <dbReference type="ChEBI" id="CHEBI:57783"/>
    </ligand>
</feature>
<feature type="binding site" evidence="13">
    <location>
        <position position="137"/>
    </location>
    <ligand>
        <name>sn-glycerol 3-phosphate</name>
        <dbReference type="ChEBI" id="CHEBI:57597"/>
    </ligand>
</feature>
<feature type="binding site" evidence="13">
    <location>
        <position position="256"/>
    </location>
    <ligand>
        <name>NADPH</name>
        <dbReference type="ChEBI" id="CHEBI:57783"/>
    </ligand>
</feature>
<dbReference type="UniPathway" id="UPA00940"/>
<dbReference type="PANTHER" id="PTHR11728:SF1">
    <property type="entry name" value="GLYCEROL-3-PHOSPHATE DEHYDROGENASE [NAD(+)] 2, CHLOROPLASTIC"/>
    <property type="match status" value="1"/>
</dbReference>
<reference evidence="20 21" key="1">
    <citation type="journal article" date="2015" name="Int. J. Syst. Evol. Microbiol.">
        <title>Nitrosospira lacus sp. nov., a psychrotolerant, ammonia-oxidizing bacterium from sandy lake sediment.</title>
        <authorList>
            <person name="Urakawa H."/>
            <person name="Garcia J.C."/>
            <person name="Nielsen J.L."/>
            <person name="Le V.Q."/>
            <person name="Kozlowski J.A."/>
            <person name="Stein L.Y."/>
            <person name="Lim C.K."/>
            <person name="Pommerening-Roser A."/>
            <person name="Martens-Habbena W."/>
            <person name="Stahl D.A."/>
            <person name="Klotz M.G."/>
        </authorList>
    </citation>
    <scope>NUCLEOTIDE SEQUENCE [LARGE SCALE GENOMIC DNA]</scope>
    <source>
        <strain evidence="20 21">APG3</strain>
    </source>
</reference>